<evidence type="ECO:0000313" key="1">
    <source>
        <dbReference type="EMBL" id="VDK17702.1"/>
    </source>
</evidence>
<reference evidence="1 2" key="2">
    <citation type="submission" date="2018-11" db="EMBL/GenBank/DDBJ databases">
        <authorList>
            <consortium name="Pathogen Informatics"/>
        </authorList>
    </citation>
    <scope>NUCLEOTIDE SEQUENCE [LARGE SCALE GENOMIC DNA]</scope>
</reference>
<dbReference type="OrthoDB" id="5850558at2759"/>
<evidence type="ECO:0000313" key="3">
    <source>
        <dbReference type="WBParaSite" id="ASIM_0000052801-mRNA-1"/>
    </source>
</evidence>
<sequence>MCRYISCPYGQLCMNGMCMVTGTSGSLSALGGGLGTSANSYGAYSNYNSYGNSQYSTGLAGYGAMPMGNNLLGGGMAPSKFCTLNTDCYTGQSCAYGRCVYDTIVNNVGGTQPCNLLQQCLNGQICVNGFCSQSNVVFSGSQTRPATTSCASGAICPIGQYCLNGVCIQNAFASTFGEFSIVFT</sequence>
<proteinExistence type="predicted"/>
<evidence type="ECO:0000313" key="2">
    <source>
        <dbReference type="Proteomes" id="UP000267096"/>
    </source>
</evidence>
<gene>
    <name evidence="1" type="ORF">ASIM_LOCUS430</name>
</gene>
<accession>A0A0M3IZ47</accession>
<reference evidence="3" key="1">
    <citation type="submission" date="2017-02" db="UniProtKB">
        <authorList>
            <consortium name="WormBaseParasite"/>
        </authorList>
    </citation>
    <scope>IDENTIFICATION</scope>
</reference>
<organism evidence="3">
    <name type="scientific">Anisakis simplex</name>
    <name type="common">Herring worm</name>
    <dbReference type="NCBI Taxonomy" id="6269"/>
    <lineage>
        <taxon>Eukaryota</taxon>
        <taxon>Metazoa</taxon>
        <taxon>Ecdysozoa</taxon>
        <taxon>Nematoda</taxon>
        <taxon>Chromadorea</taxon>
        <taxon>Rhabditida</taxon>
        <taxon>Spirurina</taxon>
        <taxon>Ascaridomorpha</taxon>
        <taxon>Ascaridoidea</taxon>
        <taxon>Anisakidae</taxon>
        <taxon>Anisakis</taxon>
        <taxon>Anisakis simplex complex</taxon>
    </lineage>
</organism>
<dbReference type="Proteomes" id="UP000267096">
    <property type="component" value="Unassembled WGS sequence"/>
</dbReference>
<name>A0A0M3IZ47_ANISI</name>
<dbReference type="AlphaFoldDB" id="A0A0M3IZ47"/>
<keyword evidence="2" id="KW-1185">Reference proteome</keyword>
<dbReference type="EMBL" id="UYRR01000261">
    <property type="protein sequence ID" value="VDK17702.1"/>
    <property type="molecule type" value="Genomic_DNA"/>
</dbReference>
<protein>
    <submittedName>
        <fullName evidence="3">EB domain-containing protein</fullName>
    </submittedName>
</protein>
<dbReference type="PANTHER" id="PTHR36519">
    <property type="entry name" value="FIP (FUNGUS-INDUCED PROTEIN) RELATED-RELATED"/>
    <property type="match status" value="1"/>
</dbReference>
<dbReference type="WBParaSite" id="ASIM_0000052801-mRNA-1">
    <property type="protein sequence ID" value="ASIM_0000052801-mRNA-1"/>
    <property type="gene ID" value="ASIM_0000052801"/>
</dbReference>
<dbReference type="PANTHER" id="PTHR36519:SF9">
    <property type="entry name" value="EB DOMAIN-CONTAINING PROTEIN-RELATED"/>
    <property type="match status" value="1"/>
</dbReference>